<evidence type="ECO:0000256" key="1">
    <source>
        <dbReference type="ARBA" id="ARBA00022443"/>
    </source>
</evidence>
<dbReference type="Proteomes" id="UP000046393">
    <property type="component" value="Unplaced"/>
</dbReference>
<dbReference type="PANTHER" id="PTHR14167:SF121">
    <property type="entry name" value="LD44138P"/>
    <property type="match status" value="1"/>
</dbReference>
<dbReference type="SMART" id="SM00326">
    <property type="entry name" value="SH3"/>
    <property type="match status" value="3"/>
</dbReference>
<protein>
    <submittedName>
        <fullName evidence="6">SH3 domain-containing GRB2-like protein</fullName>
    </submittedName>
</protein>
<keyword evidence="1 2" id="KW-0728">SH3 domain</keyword>
<dbReference type="InterPro" id="IPR036028">
    <property type="entry name" value="SH3-like_dom_sf"/>
</dbReference>
<dbReference type="InterPro" id="IPR050384">
    <property type="entry name" value="Endophilin_SH3RF"/>
</dbReference>
<keyword evidence="5" id="KW-1185">Reference proteome</keyword>
<dbReference type="PROSITE" id="PS50002">
    <property type="entry name" value="SH3"/>
    <property type="match status" value="2"/>
</dbReference>
<evidence type="ECO:0000256" key="3">
    <source>
        <dbReference type="SAM" id="MobiDB-lite"/>
    </source>
</evidence>
<dbReference type="PANTHER" id="PTHR14167">
    <property type="entry name" value="SH3 DOMAIN-CONTAINING"/>
    <property type="match status" value="1"/>
</dbReference>
<reference evidence="6" key="1">
    <citation type="submission" date="2017-02" db="UniProtKB">
        <authorList>
            <consortium name="WormBaseParasite"/>
        </authorList>
    </citation>
    <scope>IDENTIFICATION</scope>
</reference>
<proteinExistence type="predicted"/>
<feature type="compositionally biased region" description="Acidic residues" evidence="3">
    <location>
        <begin position="337"/>
        <end position="347"/>
    </location>
</feature>
<feature type="domain" description="SH3" evidence="4">
    <location>
        <begin position="271"/>
        <end position="332"/>
    </location>
</feature>
<dbReference type="InterPro" id="IPR001452">
    <property type="entry name" value="SH3_domain"/>
</dbReference>
<evidence type="ECO:0000313" key="5">
    <source>
        <dbReference type="Proteomes" id="UP000046393"/>
    </source>
</evidence>
<feature type="region of interest" description="Disordered" evidence="3">
    <location>
        <begin position="337"/>
        <end position="374"/>
    </location>
</feature>
<accession>A0A0N5ASY7</accession>
<feature type="domain" description="SH3" evidence="4">
    <location>
        <begin position="193"/>
        <end position="252"/>
    </location>
</feature>
<dbReference type="Pfam" id="PF00018">
    <property type="entry name" value="SH3_1"/>
    <property type="match status" value="1"/>
</dbReference>
<evidence type="ECO:0000259" key="4">
    <source>
        <dbReference type="PROSITE" id="PS50002"/>
    </source>
</evidence>
<dbReference type="WBParaSite" id="SMUV_0000792301-mRNA-1">
    <property type="protein sequence ID" value="SMUV_0000792301-mRNA-1"/>
    <property type="gene ID" value="SMUV_0000792301"/>
</dbReference>
<name>A0A0N5ASY7_9BILA</name>
<sequence length="374" mass="41517">MIEVPNYARIKQAVFDDQKTADASRCCTVEEDEVVLLKTLINSKWYQGQKLSGELVSVAVDNCIPLVFPDLRSSELYFVVSFAEYSSTHYEDISFGKYTLIVVSKEVDENWSEGTVIGPNGKRLGRSGIFPKTFVYMLKSKTPPENASTTVPASDSKSIRPSIAQTSLPDVKGDKDIYDKEKPVNTNIDATKEYKPYGIANCSFRGGNSGELSFEEGDVLHIRRYLEKEWVEGELNGKVGIFPATCVQVTADLPVTFSFGGKLLKRMSRTSAIGIASVLYDFKGRKEDELTVEAGESVSVLELVNDEWARCYDPGSDRSGIIPISFLNIFMNEDDEEDLSNAEDNDSVSDTQSTRKLELDSVSLRGKNESPTYV</sequence>
<dbReference type="PRINTS" id="PR00499">
    <property type="entry name" value="P67PHOX"/>
</dbReference>
<evidence type="ECO:0000256" key="2">
    <source>
        <dbReference type="PROSITE-ProRule" id="PRU00192"/>
    </source>
</evidence>
<dbReference type="STRING" id="451379.A0A0N5ASY7"/>
<dbReference type="Gene3D" id="2.30.30.40">
    <property type="entry name" value="SH3 Domains"/>
    <property type="match status" value="3"/>
</dbReference>
<organism evidence="5 6">
    <name type="scientific">Syphacia muris</name>
    <dbReference type="NCBI Taxonomy" id="451379"/>
    <lineage>
        <taxon>Eukaryota</taxon>
        <taxon>Metazoa</taxon>
        <taxon>Ecdysozoa</taxon>
        <taxon>Nematoda</taxon>
        <taxon>Chromadorea</taxon>
        <taxon>Rhabditida</taxon>
        <taxon>Spirurina</taxon>
        <taxon>Oxyuridomorpha</taxon>
        <taxon>Oxyuroidea</taxon>
        <taxon>Oxyuridae</taxon>
        <taxon>Syphacia</taxon>
    </lineage>
</organism>
<dbReference type="Pfam" id="PF07653">
    <property type="entry name" value="SH3_2"/>
    <property type="match status" value="1"/>
</dbReference>
<dbReference type="CDD" id="cd00174">
    <property type="entry name" value="SH3"/>
    <property type="match status" value="1"/>
</dbReference>
<evidence type="ECO:0000313" key="6">
    <source>
        <dbReference type="WBParaSite" id="SMUV_0000792301-mRNA-1"/>
    </source>
</evidence>
<dbReference type="AlphaFoldDB" id="A0A0N5ASY7"/>
<dbReference type="SUPFAM" id="SSF50044">
    <property type="entry name" value="SH3-domain"/>
    <property type="match status" value="3"/>
</dbReference>